<accession>A0ABU7A661</accession>
<protein>
    <submittedName>
        <fullName evidence="1">Uncharacterized protein</fullName>
    </submittedName>
</protein>
<evidence type="ECO:0000313" key="1">
    <source>
        <dbReference type="EMBL" id="MED6233584.1"/>
    </source>
</evidence>
<keyword evidence="2" id="KW-1185">Reference proteome</keyword>
<organism evidence="1 2">
    <name type="scientific">Ataeniobius toweri</name>
    <dbReference type="NCBI Taxonomy" id="208326"/>
    <lineage>
        <taxon>Eukaryota</taxon>
        <taxon>Metazoa</taxon>
        <taxon>Chordata</taxon>
        <taxon>Craniata</taxon>
        <taxon>Vertebrata</taxon>
        <taxon>Euteleostomi</taxon>
        <taxon>Actinopterygii</taxon>
        <taxon>Neopterygii</taxon>
        <taxon>Teleostei</taxon>
        <taxon>Neoteleostei</taxon>
        <taxon>Acanthomorphata</taxon>
        <taxon>Ovalentaria</taxon>
        <taxon>Atherinomorphae</taxon>
        <taxon>Cyprinodontiformes</taxon>
        <taxon>Goodeidae</taxon>
        <taxon>Ataeniobius</taxon>
    </lineage>
</organism>
<dbReference type="Proteomes" id="UP001345963">
    <property type="component" value="Unassembled WGS sequence"/>
</dbReference>
<comment type="caution">
    <text evidence="1">The sequence shown here is derived from an EMBL/GenBank/DDBJ whole genome shotgun (WGS) entry which is preliminary data.</text>
</comment>
<sequence length="77" mass="8479">MHLRTGVKEEPVELQSQVNLVFELISTQQHASLTKTGPKRCEIVNVSNVRKTRNCNASLHSVVCHLLSAAPSWPTSA</sequence>
<proteinExistence type="predicted"/>
<gene>
    <name evidence="1" type="ORF">ATANTOWER_013670</name>
</gene>
<name>A0ABU7A661_9TELE</name>
<dbReference type="EMBL" id="JAHUTI010002868">
    <property type="protein sequence ID" value="MED6233584.1"/>
    <property type="molecule type" value="Genomic_DNA"/>
</dbReference>
<reference evidence="1 2" key="1">
    <citation type="submission" date="2021-07" db="EMBL/GenBank/DDBJ databases">
        <authorList>
            <person name="Palmer J.M."/>
        </authorList>
    </citation>
    <scope>NUCLEOTIDE SEQUENCE [LARGE SCALE GENOMIC DNA]</scope>
    <source>
        <strain evidence="1 2">AT_MEX2019</strain>
        <tissue evidence="1">Muscle</tissue>
    </source>
</reference>
<evidence type="ECO:0000313" key="2">
    <source>
        <dbReference type="Proteomes" id="UP001345963"/>
    </source>
</evidence>